<proteinExistence type="predicted"/>
<keyword evidence="2" id="KW-1185">Reference proteome</keyword>
<evidence type="ECO:0000313" key="2">
    <source>
        <dbReference type="Proteomes" id="UP001300763"/>
    </source>
</evidence>
<accession>A0ABT5SSS1</accession>
<organism evidence="1 2">
    <name type="scientific">Actinomycetospora lemnae</name>
    <dbReference type="NCBI Taxonomy" id="3019891"/>
    <lineage>
        <taxon>Bacteria</taxon>
        <taxon>Bacillati</taxon>
        <taxon>Actinomycetota</taxon>
        <taxon>Actinomycetes</taxon>
        <taxon>Pseudonocardiales</taxon>
        <taxon>Pseudonocardiaceae</taxon>
        <taxon>Actinomycetospora</taxon>
    </lineage>
</organism>
<evidence type="ECO:0008006" key="3">
    <source>
        <dbReference type="Google" id="ProtNLM"/>
    </source>
</evidence>
<dbReference type="RefSeq" id="WP_274200427.1">
    <property type="nucleotide sequence ID" value="NZ_JAQZAO010000004.1"/>
</dbReference>
<name>A0ABT5SSS1_9PSEU</name>
<gene>
    <name evidence="1" type="ORF">PGB27_11110</name>
</gene>
<dbReference type="EMBL" id="JAQZAO010000004">
    <property type="protein sequence ID" value="MDD7965893.1"/>
    <property type="molecule type" value="Genomic_DNA"/>
</dbReference>
<comment type="caution">
    <text evidence="1">The sequence shown here is derived from an EMBL/GenBank/DDBJ whole genome shotgun (WGS) entry which is preliminary data.</text>
</comment>
<protein>
    <recommendedName>
        <fullName evidence="3">Abortive infection Abi-like protein</fullName>
    </recommendedName>
</protein>
<sequence length="283" mass="32072">MRAQDFFTETNSGLQRADAWDTVETLDEQMLDRLRAGAVKGRDDVAVAQGLVELVSDELTGYGTDGSHRLENRQIEIVIKTMYAVLARLNIDTPRLPFRDFERFRTYWNKNGGYGSWQARRDMVHELLEPVRLTLDGLEELSFDELAEPASPRNVTGWPRVDEEIKELRRRFRSSVTIQDYRAVGTHCVGVLEALSRTAYSVDRHLRDGESEPPVSKSKTRLDRVIECAMPGEANEELRGLAKRAVAAAHLIKHKETPDRREAGIAADTTILLANIVRRLDSD</sequence>
<reference evidence="1 2" key="1">
    <citation type="submission" date="2023-02" db="EMBL/GenBank/DDBJ databases">
        <title>Genome sequencing required for Actinomycetospora new species description.</title>
        <authorList>
            <person name="Saimee Y."/>
            <person name="Duangmal K."/>
        </authorList>
    </citation>
    <scope>NUCLEOTIDE SEQUENCE [LARGE SCALE GENOMIC DNA]</scope>
    <source>
        <strain evidence="1 2">DW7H6</strain>
    </source>
</reference>
<dbReference type="Proteomes" id="UP001300763">
    <property type="component" value="Unassembled WGS sequence"/>
</dbReference>
<evidence type="ECO:0000313" key="1">
    <source>
        <dbReference type="EMBL" id="MDD7965893.1"/>
    </source>
</evidence>